<reference evidence="3 4" key="1">
    <citation type="submission" date="2017-08" db="EMBL/GenBank/DDBJ databases">
        <title>Infants hospitalized years apart are colonized by the same room-sourced microbial strains.</title>
        <authorList>
            <person name="Brooks B."/>
            <person name="Olm M.R."/>
            <person name="Firek B.A."/>
            <person name="Baker R."/>
            <person name="Thomas B.C."/>
            <person name="Morowitz M.J."/>
            <person name="Banfield J.F."/>
        </authorList>
    </citation>
    <scope>NUCLEOTIDE SEQUENCE [LARGE SCALE GENOMIC DNA]</scope>
    <source>
        <strain evidence="3">S2_012_000_R2_81</strain>
    </source>
</reference>
<dbReference type="NCBIfam" id="TIGR02595">
    <property type="entry name" value="PEP_CTERM"/>
    <property type="match status" value="1"/>
</dbReference>
<dbReference type="AlphaFoldDB" id="A0A2W5DWX0"/>
<keyword evidence="1" id="KW-0732">Signal</keyword>
<protein>
    <recommendedName>
        <fullName evidence="2">Ice-binding protein C-terminal domain-containing protein</fullName>
    </recommendedName>
</protein>
<evidence type="ECO:0000313" key="3">
    <source>
        <dbReference type="EMBL" id="PZP35143.1"/>
    </source>
</evidence>
<comment type="caution">
    <text evidence="3">The sequence shown here is derived from an EMBL/GenBank/DDBJ whole genome shotgun (WGS) entry which is preliminary data.</text>
</comment>
<proteinExistence type="predicted"/>
<dbReference type="Proteomes" id="UP000249633">
    <property type="component" value="Unassembled WGS sequence"/>
</dbReference>
<name>A0A2W5DWX0_9BURK</name>
<dbReference type="EMBL" id="QFOD01000003">
    <property type="protein sequence ID" value="PZP35143.1"/>
    <property type="molecule type" value="Genomic_DNA"/>
</dbReference>
<feature type="chain" id="PRO_5016157828" description="Ice-binding protein C-terminal domain-containing protein" evidence="1">
    <location>
        <begin position="45"/>
        <end position="230"/>
    </location>
</feature>
<evidence type="ECO:0000313" key="4">
    <source>
        <dbReference type="Proteomes" id="UP000249633"/>
    </source>
</evidence>
<evidence type="ECO:0000259" key="2">
    <source>
        <dbReference type="Pfam" id="PF07589"/>
    </source>
</evidence>
<gene>
    <name evidence="3" type="ORF">DI603_04510</name>
</gene>
<dbReference type="InterPro" id="IPR013424">
    <property type="entry name" value="Ice-binding_C"/>
</dbReference>
<feature type="domain" description="Ice-binding protein C-terminal" evidence="2">
    <location>
        <begin position="203"/>
        <end position="226"/>
    </location>
</feature>
<evidence type="ECO:0000256" key="1">
    <source>
        <dbReference type="SAM" id="SignalP"/>
    </source>
</evidence>
<sequence>MSFTFQLLTEISMSFAFLRPAALRSLTAALFGGALALASASSQATTYTVYTDYASFAAAVSSLTLHQFPDGGGAAVSRPYTLDDYTVGTTSRVSTFKLMNDGAFGAGQTYLSDYTLATPTLGVTPPDTSVYAMGFTLGTLQGADDLTLKLNYYDVLQTVHSDGGGSTIFVGVIASDPIVQALFTASSTHEIDLLNFYSAEVAAVPEPASALLFAAGGLALVARRRRQRGD</sequence>
<dbReference type="Pfam" id="PF07589">
    <property type="entry name" value="PEP-CTERM"/>
    <property type="match status" value="1"/>
</dbReference>
<organism evidence="3 4">
    <name type="scientific">Roseateles depolymerans</name>
    <dbReference type="NCBI Taxonomy" id="76731"/>
    <lineage>
        <taxon>Bacteria</taxon>
        <taxon>Pseudomonadati</taxon>
        <taxon>Pseudomonadota</taxon>
        <taxon>Betaproteobacteria</taxon>
        <taxon>Burkholderiales</taxon>
        <taxon>Sphaerotilaceae</taxon>
        <taxon>Roseateles</taxon>
    </lineage>
</organism>
<feature type="signal peptide" evidence="1">
    <location>
        <begin position="1"/>
        <end position="44"/>
    </location>
</feature>
<accession>A0A2W5DWX0</accession>